<evidence type="ECO:0000313" key="8">
    <source>
        <dbReference type="Proteomes" id="UP000292447"/>
    </source>
</evidence>
<dbReference type="GO" id="GO:0005789">
    <property type="term" value="C:endoplasmic reticulum membrane"/>
    <property type="evidence" value="ECO:0007669"/>
    <property type="project" value="UniProtKB-SubCell"/>
</dbReference>
<dbReference type="Pfam" id="PF11712">
    <property type="entry name" value="Vma12"/>
    <property type="match status" value="1"/>
</dbReference>
<keyword evidence="3" id="KW-0256">Endoplasmic reticulum</keyword>
<feature type="transmembrane region" description="Helical" evidence="6">
    <location>
        <begin position="162"/>
        <end position="184"/>
    </location>
</feature>
<dbReference type="EMBL" id="CP034459">
    <property type="protein sequence ID" value="QBM89118.1"/>
    <property type="molecule type" value="Genomic_DNA"/>
</dbReference>
<accession>A0A4P6XSK1</accession>
<comment type="subcellular location">
    <subcellularLocation>
        <location evidence="1">Endoplasmic reticulum membrane</location>
        <topology evidence="1">Multi-pass membrane protein</topology>
    </subcellularLocation>
</comment>
<dbReference type="AlphaFoldDB" id="A0A4P6XSK1"/>
<dbReference type="GO" id="GO:0070072">
    <property type="term" value="P:vacuolar proton-transporting V-type ATPase complex assembly"/>
    <property type="evidence" value="ECO:0007669"/>
    <property type="project" value="InterPro"/>
</dbReference>
<evidence type="ECO:0000256" key="4">
    <source>
        <dbReference type="ARBA" id="ARBA00022989"/>
    </source>
</evidence>
<evidence type="ECO:0000313" key="7">
    <source>
        <dbReference type="EMBL" id="QBM89118.1"/>
    </source>
</evidence>
<organism evidence="7 8">
    <name type="scientific">Metschnikowia aff. pulcherrima</name>
    <dbReference type="NCBI Taxonomy" id="2163413"/>
    <lineage>
        <taxon>Eukaryota</taxon>
        <taxon>Fungi</taxon>
        <taxon>Dikarya</taxon>
        <taxon>Ascomycota</taxon>
        <taxon>Saccharomycotina</taxon>
        <taxon>Pichiomycetes</taxon>
        <taxon>Metschnikowiaceae</taxon>
        <taxon>Metschnikowia</taxon>
    </lineage>
</organism>
<keyword evidence="2 6" id="KW-0812">Transmembrane</keyword>
<evidence type="ECO:0000256" key="3">
    <source>
        <dbReference type="ARBA" id="ARBA00022824"/>
    </source>
</evidence>
<name>A0A4P6XSK1_9ASCO</name>
<evidence type="ECO:0000256" key="2">
    <source>
        <dbReference type="ARBA" id="ARBA00022692"/>
    </source>
</evidence>
<feature type="transmembrane region" description="Helical" evidence="6">
    <location>
        <begin position="130"/>
        <end position="150"/>
    </location>
</feature>
<dbReference type="PANTHER" id="PTHR31394:SF1">
    <property type="entry name" value="TRANSMEMBRANE PROTEIN 199"/>
    <property type="match status" value="1"/>
</dbReference>
<keyword evidence="8" id="KW-1185">Reference proteome</keyword>
<dbReference type="STRING" id="2163413.A0A4P6XSK1"/>
<dbReference type="PANTHER" id="PTHR31394">
    <property type="entry name" value="TRANSMEMBRANE PROTEIN 199"/>
    <property type="match status" value="1"/>
</dbReference>
<reference evidence="8" key="1">
    <citation type="submission" date="2019-03" db="EMBL/GenBank/DDBJ databases">
        <title>Snf2 controls pulcherriminic acid biosynthesis and connects pigmentation and antifungal activity of the yeast Metschnikowia pulcherrima.</title>
        <authorList>
            <person name="Gore-Lloyd D."/>
            <person name="Sumann I."/>
            <person name="Brachmann A.O."/>
            <person name="Schneeberger K."/>
            <person name="Ortiz-Merino R.A."/>
            <person name="Moreno-Beltran M."/>
            <person name="Schlaefli M."/>
            <person name="Kirner P."/>
            <person name="Santos Kron A."/>
            <person name="Wolfe K.H."/>
            <person name="Piel J."/>
            <person name="Ahrens C.H."/>
            <person name="Henk D."/>
            <person name="Freimoser F.M."/>
        </authorList>
    </citation>
    <scope>NUCLEOTIDE SEQUENCE [LARGE SCALE GENOMIC DNA]</scope>
    <source>
        <strain evidence="8">APC 1.2</strain>
    </source>
</reference>
<protein>
    <submittedName>
        <fullName evidence="7">Endoplasmic reticulum-based factor for assembly of V-ATPase</fullName>
    </submittedName>
</protein>
<dbReference type="InterPro" id="IPR021013">
    <property type="entry name" value="ATPase_Vma12"/>
</dbReference>
<proteinExistence type="predicted"/>
<evidence type="ECO:0000256" key="1">
    <source>
        <dbReference type="ARBA" id="ARBA00004477"/>
    </source>
</evidence>
<dbReference type="Proteomes" id="UP000292447">
    <property type="component" value="Chromosome IV"/>
</dbReference>
<evidence type="ECO:0000256" key="5">
    <source>
        <dbReference type="ARBA" id="ARBA00023136"/>
    </source>
</evidence>
<keyword evidence="5 6" id="KW-0472">Membrane</keyword>
<sequence>MTKFQLTARLKGIITESAWSSERKTKLLEKDWIDHETLIQFYRECHPTASMLDLLKATRLVPFDSDQEKVIRPKTEEFLKSMEHLRLREKEEEYQKLVKPNSAMNTLYAPKFDDEQIDTVRQHKETKNHITTMFNIFVSVASVVYAIWYWTDSSWGIRDSYRILICLFFGILILVAEVVVYLGYLRRVEEAKVKERSKKEVKKVIRSFTIN</sequence>
<evidence type="ECO:0000256" key="6">
    <source>
        <dbReference type="SAM" id="Phobius"/>
    </source>
</evidence>
<gene>
    <name evidence="7" type="primary">MPUL0D01790</name>
    <name evidence="7" type="ORF">METSCH_D01790</name>
</gene>
<keyword evidence="4 6" id="KW-1133">Transmembrane helix</keyword>